<dbReference type="SUPFAM" id="SSF48695">
    <property type="entry name" value="Multiheme cytochromes"/>
    <property type="match status" value="1"/>
</dbReference>
<proteinExistence type="predicted"/>
<reference evidence="2" key="1">
    <citation type="journal article" date="2015" name="Nature">
        <title>Complex archaea that bridge the gap between prokaryotes and eukaryotes.</title>
        <authorList>
            <person name="Spang A."/>
            <person name="Saw J.H."/>
            <person name="Jorgensen S.L."/>
            <person name="Zaremba-Niedzwiedzka K."/>
            <person name="Martijn J."/>
            <person name="Lind A.E."/>
            <person name="van Eijk R."/>
            <person name="Schleper C."/>
            <person name="Guy L."/>
            <person name="Ettema T.J."/>
        </authorList>
    </citation>
    <scope>NUCLEOTIDE SEQUENCE</scope>
</reference>
<organism evidence="2">
    <name type="scientific">marine sediment metagenome</name>
    <dbReference type="NCBI Taxonomy" id="412755"/>
    <lineage>
        <taxon>unclassified sequences</taxon>
        <taxon>metagenomes</taxon>
        <taxon>ecological metagenomes</taxon>
    </lineage>
</organism>
<dbReference type="InterPro" id="IPR036280">
    <property type="entry name" value="Multihaem_cyt_sf"/>
</dbReference>
<dbReference type="Pfam" id="PF13447">
    <property type="entry name" value="Multi-haem_cyto"/>
    <property type="match status" value="1"/>
</dbReference>
<dbReference type="Gene3D" id="1.20.850.10">
    <property type="entry name" value="Hydroxylamine Oxidoreductase, Chain A, domain 2"/>
    <property type="match status" value="1"/>
</dbReference>
<dbReference type="AlphaFoldDB" id="A0A0F8YVD2"/>
<comment type="caution">
    <text evidence="2">The sequence shown here is derived from an EMBL/GenBank/DDBJ whole genome shotgun (WGS) entry which is preliminary data.</text>
</comment>
<accession>A0A0F8YVD2</accession>
<gene>
    <name evidence="2" type="ORF">LCGC14_3048490</name>
</gene>
<dbReference type="EMBL" id="LAZR01064179">
    <property type="protein sequence ID" value="KKK58034.1"/>
    <property type="molecule type" value="Genomic_DNA"/>
</dbReference>
<feature type="region of interest" description="Disordered" evidence="1">
    <location>
        <begin position="275"/>
        <end position="300"/>
    </location>
</feature>
<feature type="region of interest" description="Disordered" evidence="1">
    <location>
        <begin position="192"/>
        <end position="216"/>
    </location>
</feature>
<name>A0A0F8YVD2_9ZZZZ</name>
<feature type="compositionally biased region" description="Low complexity" evidence="1">
    <location>
        <begin position="280"/>
        <end position="294"/>
    </location>
</feature>
<evidence type="ECO:0000313" key="2">
    <source>
        <dbReference type="EMBL" id="KKK58034.1"/>
    </source>
</evidence>
<feature type="non-terminal residue" evidence="2">
    <location>
        <position position="329"/>
    </location>
</feature>
<protein>
    <submittedName>
        <fullName evidence="2">Uncharacterized protein</fullName>
    </submittedName>
</protein>
<sequence length="329" mass="35118">MANVLCTDCHQSDTQVAHSARSPRTSVGSETCGPCHSGAFMGHKLGAHTRALDAPGARSRQCTPCHRVADRCDACHTRHSTDADISMKPAACGVCHNVDVPLTQIWKGSAHGALFAARGEPSCASCHMDGGSHNISRALASGRPAQVKEAERGEMVARCSECHTPSLARRALEDADRLQSQARAIMDEARTSLGHKASPAQPPLHAQASDNSGGGSRMLASLASIETSYRAVALGAYHQNLGAAMKAMASLRAKLTKLKATAHMRGQMESLEQRMDNLASRTTSRPETSETPETGNEKLKHRLRALKDRLLSGKITDAGYQKQKDALLD</sequence>
<evidence type="ECO:0000256" key="1">
    <source>
        <dbReference type="SAM" id="MobiDB-lite"/>
    </source>
</evidence>